<gene>
    <name evidence="3" type="ORF">MATL_G00130160</name>
</gene>
<dbReference type="OrthoDB" id="5875367at2759"/>
<protein>
    <recommendedName>
        <fullName evidence="2">Methyltransferase domain-containing protein</fullName>
    </recommendedName>
</protein>
<dbReference type="Pfam" id="PF13679">
    <property type="entry name" value="Methyltransf_32"/>
    <property type="match status" value="1"/>
</dbReference>
<dbReference type="PANTHER" id="PTHR12496">
    <property type="entry name" value="CGI-41 METHYLTRANSFERASE"/>
    <property type="match status" value="1"/>
</dbReference>
<organism evidence="3 4">
    <name type="scientific">Megalops atlanticus</name>
    <name type="common">Tarpon</name>
    <name type="synonym">Clupea gigantea</name>
    <dbReference type="NCBI Taxonomy" id="7932"/>
    <lineage>
        <taxon>Eukaryota</taxon>
        <taxon>Metazoa</taxon>
        <taxon>Chordata</taxon>
        <taxon>Craniata</taxon>
        <taxon>Vertebrata</taxon>
        <taxon>Euteleostomi</taxon>
        <taxon>Actinopterygii</taxon>
        <taxon>Neopterygii</taxon>
        <taxon>Teleostei</taxon>
        <taxon>Elopiformes</taxon>
        <taxon>Megalopidae</taxon>
        <taxon>Megalops</taxon>
    </lineage>
</organism>
<feature type="domain" description="Methyltransferase" evidence="2">
    <location>
        <begin position="136"/>
        <end position="420"/>
    </location>
</feature>
<dbReference type="InterPro" id="IPR052220">
    <property type="entry name" value="METTL25"/>
</dbReference>
<dbReference type="GO" id="GO:0000179">
    <property type="term" value="F:rRNA (adenine-N6,N6-)-dimethyltransferase activity"/>
    <property type="evidence" value="ECO:0007669"/>
    <property type="project" value="InterPro"/>
</dbReference>
<feature type="compositionally biased region" description="Pro residues" evidence="1">
    <location>
        <begin position="319"/>
        <end position="331"/>
    </location>
</feature>
<keyword evidence="4" id="KW-1185">Reference proteome</keyword>
<accession>A0A9D3PYH4</accession>
<dbReference type="PROSITE" id="PS01131">
    <property type="entry name" value="RRNA_A_DIMETH"/>
    <property type="match status" value="1"/>
</dbReference>
<evidence type="ECO:0000313" key="4">
    <source>
        <dbReference type="Proteomes" id="UP001046870"/>
    </source>
</evidence>
<proteinExistence type="predicted"/>
<name>A0A9D3PYH4_MEGAT</name>
<sequence length="533" mass="58934">MDFQTPAAEQLRRLARDLTSFLSQYKHISDSYIIEFFSEGLWDTLPLSWQEALLNLSAPQIADLLLDKTRTDRNYPSVWPLSLLAFRTSAHTLAFPRIPQGIAAQEVGAQRPEEFLRNKSQSSMLGHIFRKHVKPKKQHEIRRLSMLVKRLCDMTGCNNVVDVGSGQGHLTRFLSFGLGLSVTGIEADSALVAMASKFDGQLLSTLQKESKRKNETTELFTATGPSPHHVVGWVNPKASWEDFIKQLKKGGCEHKGITPTVQPIKKRQWESMSNSDQHFDDVSQPLSPAQSPCLSCAKIGHVTSSQTEDEGVWTNPGPSSDPAPFQDPPQITPELSLHKASCSKRQCKLEPCSSKTSPTQPNLHCLGTAGFKKESGDPRFILTGLHACGDLSATLLRHFASCPYVQGITSVACCYMKITTHENPTPPGVLPPPCPAHTGNPSHSDFGYPMSSWVGGLPGHQLSYKAREGACHAIEDYLLRLREESGLLKTHCYRAALETVIRGVRPDLRRAGIQTIKKAHLLPFHEYVRLGLP</sequence>
<evidence type="ECO:0000313" key="3">
    <source>
        <dbReference type="EMBL" id="KAG7469568.1"/>
    </source>
</evidence>
<dbReference type="Gene3D" id="3.40.50.150">
    <property type="entry name" value="Vaccinia Virus protein VP39"/>
    <property type="match status" value="1"/>
</dbReference>
<evidence type="ECO:0000259" key="2">
    <source>
        <dbReference type="Pfam" id="PF13679"/>
    </source>
</evidence>
<comment type="caution">
    <text evidence="3">The sequence shown here is derived from an EMBL/GenBank/DDBJ whole genome shotgun (WGS) entry which is preliminary data.</text>
</comment>
<evidence type="ECO:0000256" key="1">
    <source>
        <dbReference type="SAM" id="MobiDB-lite"/>
    </source>
</evidence>
<feature type="region of interest" description="Disordered" evidence="1">
    <location>
        <begin position="255"/>
        <end position="286"/>
    </location>
</feature>
<dbReference type="InterPro" id="IPR029063">
    <property type="entry name" value="SAM-dependent_MTases_sf"/>
</dbReference>
<dbReference type="EMBL" id="JAFDVH010000010">
    <property type="protein sequence ID" value="KAG7469568.1"/>
    <property type="molecule type" value="Genomic_DNA"/>
</dbReference>
<dbReference type="InterPro" id="IPR020596">
    <property type="entry name" value="rRNA_Ade_Mease_Trfase_CS"/>
</dbReference>
<feature type="region of interest" description="Disordered" evidence="1">
    <location>
        <begin position="305"/>
        <end position="331"/>
    </location>
</feature>
<dbReference type="InterPro" id="IPR025714">
    <property type="entry name" value="Methyltranfer_dom"/>
</dbReference>
<dbReference type="Proteomes" id="UP001046870">
    <property type="component" value="Chromosome 10"/>
</dbReference>
<dbReference type="AlphaFoldDB" id="A0A9D3PYH4"/>
<dbReference type="PANTHER" id="PTHR12496:SF2">
    <property type="entry name" value="METHYLTRANSFERASE-LIKE PROTEIN 25B"/>
    <property type="match status" value="1"/>
</dbReference>
<dbReference type="SUPFAM" id="SSF53335">
    <property type="entry name" value="S-adenosyl-L-methionine-dependent methyltransferases"/>
    <property type="match status" value="1"/>
</dbReference>
<reference evidence="3" key="1">
    <citation type="submission" date="2021-01" db="EMBL/GenBank/DDBJ databases">
        <authorList>
            <person name="Zahm M."/>
            <person name="Roques C."/>
            <person name="Cabau C."/>
            <person name="Klopp C."/>
            <person name="Donnadieu C."/>
            <person name="Jouanno E."/>
            <person name="Lampietro C."/>
            <person name="Louis A."/>
            <person name="Herpin A."/>
            <person name="Echchiki A."/>
            <person name="Berthelot C."/>
            <person name="Parey E."/>
            <person name="Roest-Crollius H."/>
            <person name="Braasch I."/>
            <person name="Postlethwait J."/>
            <person name="Bobe J."/>
            <person name="Montfort J."/>
            <person name="Bouchez O."/>
            <person name="Begum T."/>
            <person name="Mejri S."/>
            <person name="Adams A."/>
            <person name="Chen W.-J."/>
            <person name="Guiguen Y."/>
        </authorList>
    </citation>
    <scope>NUCLEOTIDE SEQUENCE</scope>
    <source>
        <strain evidence="3">YG-15Mar2019-1</strain>
        <tissue evidence="3">Brain</tissue>
    </source>
</reference>